<reference evidence="1" key="1">
    <citation type="submission" date="2022-06" db="EMBL/GenBank/DDBJ databases">
        <title>Sequencing the genomes of 1000 actinobacteria strains.</title>
        <authorList>
            <person name="Klenk H.-P."/>
        </authorList>
    </citation>
    <scope>NUCLEOTIDE SEQUENCE</scope>
    <source>
        <strain evidence="1">DSM 46694</strain>
    </source>
</reference>
<dbReference type="AlphaFoldDB" id="A0A9X2G7V7"/>
<sequence length="51" mass="5545">MIDLSRRQPPPHRGQALAGEARLIGLLTRLPARLRERLVAGTLGLTCIKAS</sequence>
<accession>A0A9X2G7V7</accession>
<name>A0A9X2G7V7_9ACTN</name>
<dbReference type="RefSeq" id="WP_253740401.1">
    <property type="nucleotide sequence ID" value="NZ_BAABKA010000033.1"/>
</dbReference>
<dbReference type="EMBL" id="JAMZEB010000002">
    <property type="protein sequence ID" value="MCP2353886.1"/>
    <property type="molecule type" value="Genomic_DNA"/>
</dbReference>
<comment type="caution">
    <text evidence="1">The sequence shown here is derived from an EMBL/GenBank/DDBJ whole genome shotgun (WGS) entry which is preliminary data.</text>
</comment>
<organism evidence="1 2">
    <name type="scientific">Nonomuraea thailandensis</name>
    <dbReference type="NCBI Taxonomy" id="1188745"/>
    <lineage>
        <taxon>Bacteria</taxon>
        <taxon>Bacillati</taxon>
        <taxon>Actinomycetota</taxon>
        <taxon>Actinomycetes</taxon>
        <taxon>Streptosporangiales</taxon>
        <taxon>Streptosporangiaceae</taxon>
        <taxon>Nonomuraea</taxon>
    </lineage>
</organism>
<dbReference type="Proteomes" id="UP001139648">
    <property type="component" value="Unassembled WGS sequence"/>
</dbReference>
<proteinExistence type="predicted"/>
<evidence type="ECO:0000313" key="1">
    <source>
        <dbReference type="EMBL" id="MCP2353886.1"/>
    </source>
</evidence>
<protein>
    <submittedName>
        <fullName evidence="1">Uncharacterized protein</fullName>
    </submittedName>
</protein>
<keyword evidence="2" id="KW-1185">Reference proteome</keyword>
<evidence type="ECO:0000313" key="2">
    <source>
        <dbReference type="Proteomes" id="UP001139648"/>
    </source>
</evidence>
<gene>
    <name evidence="1" type="ORF">HD597_000906</name>
</gene>